<accession>A0A1X2H428</accession>
<feature type="domain" description="Enoyl reductase (ER)" evidence="7">
    <location>
        <begin position="19"/>
        <end position="322"/>
    </location>
</feature>
<keyword evidence="9" id="KW-1185">Reference proteome</keyword>
<dbReference type="Proteomes" id="UP000242180">
    <property type="component" value="Unassembled WGS sequence"/>
</dbReference>
<dbReference type="PROSITE" id="PS00059">
    <property type="entry name" value="ADH_ZINC"/>
    <property type="match status" value="1"/>
</dbReference>
<dbReference type="GO" id="GO:0016616">
    <property type="term" value="F:oxidoreductase activity, acting on the CH-OH group of donors, NAD or NADP as acceptor"/>
    <property type="evidence" value="ECO:0007669"/>
    <property type="project" value="InterPro"/>
</dbReference>
<keyword evidence="4" id="KW-0560">Oxidoreductase</keyword>
<keyword evidence="2 5" id="KW-0479">Metal-binding</keyword>
<dbReference type="OrthoDB" id="1560166at2759"/>
<dbReference type="OMA" id="SGMCFTD"/>
<dbReference type="SMART" id="SM00829">
    <property type="entry name" value="PKS_ER"/>
    <property type="match status" value="1"/>
</dbReference>
<sequence>MVATQGYTIERFATTKEEGKFEKVSHQEPALDEYQVYVKVKACGVCHTDCLFAGEEGRILGHEAVGEIVDVGTRVTNVSKGDLVGYAYMKSSCLSCMECYSGNDIMCRKRSMFPEGRNNGYAYGAICDARFVYPIPKGIEAKHAGPLMCAGSTMFSAIYQGNVRPTDRIAIVGIGGLGHLGLQFARAWGCHVTAISTSRNKEAEARKFGAHDFLVSSEFTPEFIEKAEKFDVIISTVSVDIDYDVYLDLLKPYFAKVLPFLLDQKNFTGAILGGRKINTLMLDFAARHNIRAQIEEYPMTVEGVEKAYHRMHEGTARYRAVLVVPSDTEKEVQATAVSEKPKEQKSAEGH</sequence>
<dbReference type="InterPro" id="IPR013149">
    <property type="entry name" value="ADH-like_C"/>
</dbReference>
<dbReference type="Gene3D" id="3.90.180.10">
    <property type="entry name" value="Medium-chain alcohol dehydrogenases, catalytic domain"/>
    <property type="match status" value="1"/>
</dbReference>
<dbReference type="Pfam" id="PF08240">
    <property type="entry name" value="ADH_N"/>
    <property type="match status" value="1"/>
</dbReference>
<dbReference type="InterPro" id="IPR020843">
    <property type="entry name" value="ER"/>
</dbReference>
<evidence type="ECO:0000256" key="2">
    <source>
        <dbReference type="ARBA" id="ARBA00022723"/>
    </source>
</evidence>
<evidence type="ECO:0000256" key="6">
    <source>
        <dbReference type="SAM" id="MobiDB-lite"/>
    </source>
</evidence>
<dbReference type="PANTHER" id="PTHR42683">
    <property type="entry name" value="ALDEHYDE REDUCTASE"/>
    <property type="match status" value="1"/>
</dbReference>
<protein>
    <submittedName>
        <fullName evidence="8">Chaperonin 10-like protein</fullName>
    </submittedName>
</protein>
<dbReference type="STRING" id="13706.A0A1X2H428"/>
<evidence type="ECO:0000256" key="1">
    <source>
        <dbReference type="ARBA" id="ARBA00001947"/>
    </source>
</evidence>
<dbReference type="InterPro" id="IPR013154">
    <property type="entry name" value="ADH-like_N"/>
</dbReference>
<dbReference type="SUPFAM" id="SSF51735">
    <property type="entry name" value="NAD(P)-binding Rossmann-fold domains"/>
    <property type="match status" value="1"/>
</dbReference>
<dbReference type="InterPro" id="IPR011032">
    <property type="entry name" value="GroES-like_sf"/>
</dbReference>
<gene>
    <name evidence="8" type="ORF">BCR43DRAFT_496416</name>
</gene>
<dbReference type="InterPro" id="IPR002328">
    <property type="entry name" value="ADH_Zn_CS"/>
</dbReference>
<dbReference type="CDD" id="cd05283">
    <property type="entry name" value="CAD1"/>
    <property type="match status" value="1"/>
</dbReference>
<dbReference type="GO" id="GO:0008270">
    <property type="term" value="F:zinc ion binding"/>
    <property type="evidence" value="ECO:0007669"/>
    <property type="project" value="InterPro"/>
</dbReference>
<comment type="cofactor">
    <cofactor evidence="1 5">
        <name>Zn(2+)</name>
        <dbReference type="ChEBI" id="CHEBI:29105"/>
    </cofactor>
</comment>
<dbReference type="InParanoid" id="A0A1X2H428"/>
<evidence type="ECO:0000313" key="9">
    <source>
        <dbReference type="Proteomes" id="UP000242180"/>
    </source>
</evidence>
<comment type="caution">
    <text evidence="8">The sequence shown here is derived from an EMBL/GenBank/DDBJ whole genome shotgun (WGS) entry which is preliminary data.</text>
</comment>
<dbReference type="FunFam" id="3.40.50.720:FF:000022">
    <property type="entry name" value="Cinnamyl alcohol dehydrogenase"/>
    <property type="match status" value="1"/>
</dbReference>
<evidence type="ECO:0000256" key="4">
    <source>
        <dbReference type="ARBA" id="ARBA00023002"/>
    </source>
</evidence>
<evidence type="ECO:0000259" key="7">
    <source>
        <dbReference type="SMART" id="SM00829"/>
    </source>
</evidence>
<reference evidence="8 9" key="1">
    <citation type="submission" date="2016-07" db="EMBL/GenBank/DDBJ databases">
        <title>Pervasive Adenine N6-methylation of Active Genes in Fungi.</title>
        <authorList>
            <consortium name="DOE Joint Genome Institute"/>
            <person name="Mondo S.J."/>
            <person name="Dannebaum R.O."/>
            <person name="Kuo R.C."/>
            <person name="Labutti K."/>
            <person name="Haridas S."/>
            <person name="Kuo A."/>
            <person name="Salamov A."/>
            <person name="Ahrendt S.R."/>
            <person name="Lipzen A."/>
            <person name="Sullivan W."/>
            <person name="Andreopoulos W.B."/>
            <person name="Clum A."/>
            <person name="Lindquist E."/>
            <person name="Daum C."/>
            <person name="Ramamoorthy G.K."/>
            <person name="Gryganskyi A."/>
            <person name="Culley D."/>
            <person name="Magnuson J.K."/>
            <person name="James T.Y."/>
            <person name="O'Malley M.A."/>
            <person name="Stajich J.E."/>
            <person name="Spatafora J.W."/>
            <person name="Visel A."/>
            <person name="Grigoriev I.V."/>
        </authorList>
    </citation>
    <scope>NUCLEOTIDE SEQUENCE [LARGE SCALE GENOMIC DNA]</scope>
    <source>
        <strain evidence="8 9">NRRL 2496</strain>
    </source>
</reference>
<evidence type="ECO:0000256" key="3">
    <source>
        <dbReference type="ARBA" id="ARBA00022833"/>
    </source>
</evidence>
<dbReference type="Pfam" id="PF00107">
    <property type="entry name" value="ADH_zinc_N"/>
    <property type="match status" value="1"/>
</dbReference>
<comment type="similarity">
    <text evidence="5">Belongs to the zinc-containing alcohol dehydrogenase family.</text>
</comment>
<organism evidence="8 9">
    <name type="scientific">Syncephalastrum racemosum</name>
    <name type="common">Filamentous fungus</name>
    <dbReference type="NCBI Taxonomy" id="13706"/>
    <lineage>
        <taxon>Eukaryota</taxon>
        <taxon>Fungi</taxon>
        <taxon>Fungi incertae sedis</taxon>
        <taxon>Mucoromycota</taxon>
        <taxon>Mucoromycotina</taxon>
        <taxon>Mucoromycetes</taxon>
        <taxon>Mucorales</taxon>
        <taxon>Syncephalastraceae</taxon>
        <taxon>Syncephalastrum</taxon>
    </lineage>
</organism>
<dbReference type="EMBL" id="MCGN01000009">
    <property type="protein sequence ID" value="ORY93156.1"/>
    <property type="molecule type" value="Genomic_DNA"/>
</dbReference>
<evidence type="ECO:0000313" key="8">
    <source>
        <dbReference type="EMBL" id="ORY93156.1"/>
    </source>
</evidence>
<feature type="compositionally biased region" description="Basic and acidic residues" evidence="6">
    <location>
        <begin position="339"/>
        <end position="350"/>
    </location>
</feature>
<dbReference type="AlphaFoldDB" id="A0A1X2H428"/>
<evidence type="ECO:0000256" key="5">
    <source>
        <dbReference type="RuleBase" id="RU361277"/>
    </source>
</evidence>
<dbReference type="Gene3D" id="3.40.50.720">
    <property type="entry name" value="NAD(P)-binding Rossmann-like Domain"/>
    <property type="match status" value="1"/>
</dbReference>
<proteinExistence type="inferred from homology"/>
<dbReference type="InterPro" id="IPR047109">
    <property type="entry name" value="CAD-like"/>
</dbReference>
<dbReference type="InterPro" id="IPR036291">
    <property type="entry name" value="NAD(P)-bd_dom_sf"/>
</dbReference>
<feature type="region of interest" description="Disordered" evidence="6">
    <location>
        <begin position="328"/>
        <end position="350"/>
    </location>
</feature>
<name>A0A1X2H428_SYNRA</name>
<keyword evidence="3 5" id="KW-0862">Zinc</keyword>
<dbReference type="SUPFAM" id="SSF50129">
    <property type="entry name" value="GroES-like"/>
    <property type="match status" value="1"/>
</dbReference>